<organism evidence="2 3">
    <name type="scientific">Hymenobacter monticola</name>
    <dbReference type="NCBI Taxonomy" id="1705399"/>
    <lineage>
        <taxon>Bacteria</taxon>
        <taxon>Pseudomonadati</taxon>
        <taxon>Bacteroidota</taxon>
        <taxon>Cytophagia</taxon>
        <taxon>Cytophagales</taxon>
        <taxon>Hymenobacteraceae</taxon>
        <taxon>Hymenobacter</taxon>
    </lineage>
</organism>
<keyword evidence="2" id="KW-0614">Plasmid</keyword>
<dbReference type="InterPro" id="IPR025209">
    <property type="entry name" value="DUF4209"/>
</dbReference>
<sequence>MPNPLTDYLTALDATPVADLQNRDVVAEFGRIAEVLEAAGDEQLARQARIEQEVMGASKSLEDKIGYHISGVRQDEEGNEQPFGWPETSAYGPAEYAYLKQRYQATSNLFLKREYGLFLYLRKQAGRPEEVAALVNDLFALSQAYFTLEATEPPTRHYVLFAVQNLALAFRIAASRQRDPAVAATLRPIMDFMLATQQRWDAARTGSPMLLGTFTSLVAEQLNLFREAGLLPAFLAHNRPLIETLRNTYLHGAMEVAQATAEVAQQAKLDARPWQLLVADYYEQLAAEALARDNSAAVSFTQQAMRLYQELGETATAERLAQQYQQLRTTFRLGEVFTEVPAAQVQERTAEIQRLVEQHTEAELVAFLAATPMFPTIKAVREYEQTAAKSLADMFSTVVQDKHGNPVQTFTTEPQKQEFRVLNAYGLLGQLAMQTLVQLVVTAYKADKLHASGVMGYLADSWLGQPREVREHGMERTTFPLRLLESGIQAIFQELDRWRKEETDDPDFIAATDSLVLKVEYVLRYMCERLGITTFRPKREGIVHEKLLEELFQDLAPHLDPEDLFFIRFYLQEKAGQNLRNRIAHGLMDENEYGIEKALLVLVMLLKLASYAFKPRETETP</sequence>
<gene>
    <name evidence="2" type="ORF">MTP16_25510</name>
</gene>
<dbReference type="RefSeq" id="WP_243520928.1">
    <property type="nucleotide sequence ID" value="NZ_CP094538.1"/>
</dbReference>
<feature type="domain" description="DUF4209" evidence="1">
    <location>
        <begin position="519"/>
        <end position="607"/>
    </location>
</feature>
<dbReference type="EMBL" id="CP094538">
    <property type="protein sequence ID" value="UOE36758.1"/>
    <property type="molecule type" value="Genomic_DNA"/>
</dbReference>
<evidence type="ECO:0000313" key="2">
    <source>
        <dbReference type="EMBL" id="UOE36758.1"/>
    </source>
</evidence>
<dbReference type="Pfam" id="PF13910">
    <property type="entry name" value="DUF4209"/>
    <property type="match status" value="1"/>
</dbReference>
<evidence type="ECO:0000313" key="3">
    <source>
        <dbReference type="Proteomes" id="UP000831390"/>
    </source>
</evidence>
<proteinExistence type="predicted"/>
<reference evidence="2 3" key="1">
    <citation type="submission" date="2022-03" db="EMBL/GenBank/DDBJ databases">
        <title>Hymenobactersp. isolated from the air.</title>
        <authorList>
            <person name="Won M."/>
            <person name="Kwon S.-W."/>
        </authorList>
    </citation>
    <scope>NUCLEOTIDE SEQUENCE [LARGE SCALE GENOMIC DNA]</scope>
    <source>
        <strain evidence="2 3">KACC 22596</strain>
        <plasmid evidence="2 3">unnamed4</plasmid>
    </source>
</reference>
<evidence type="ECO:0000259" key="1">
    <source>
        <dbReference type="Pfam" id="PF13910"/>
    </source>
</evidence>
<keyword evidence="3" id="KW-1185">Reference proteome</keyword>
<protein>
    <submittedName>
        <fullName evidence="2">DUF4209 domain-containing protein</fullName>
    </submittedName>
</protein>
<dbReference type="Proteomes" id="UP000831390">
    <property type="component" value="Plasmid unnamed4"/>
</dbReference>
<accession>A0ABY4BC69</accession>
<name>A0ABY4BC69_9BACT</name>
<geneLocation type="plasmid" evidence="2 3">
    <name>unnamed4</name>
</geneLocation>